<evidence type="ECO:0000256" key="1">
    <source>
        <dbReference type="SAM" id="MobiDB-lite"/>
    </source>
</evidence>
<gene>
    <name evidence="2" type="ORF">SV7mr_06880</name>
</gene>
<organism evidence="2 3">
    <name type="scientific">Stieleria bergensis</name>
    <dbReference type="NCBI Taxonomy" id="2528025"/>
    <lineage>
        <taxon>Bacteria</taxon>
        <taxon>Pseudomonadati</taxon>
        <taxon>Planctomycetota</taxon>
        <taxon>Planctomycetia</taxon>
        <taxon>Pirellulales</taxon>
        <taxon>Pirellulaceae</taxon>
        <taxon>Stieleria</taxon>
    </lineage>
</organism>
<sequence>MQWPQFPDYGCFLRWPENGHGFIHPEDMATVRRLMPSPRVLKRTQFDGTYYHYRYGPLGFRLRPAMWLQVSHEGFDIDDRVETVGVGLERERFVATIWGMYYIQRKGCILYRLRRGDQLVPNLYPADQMRLLESKAKLGPAHTKYRQPKWEKKGPEGRGAG</sequence>
<dbReference type="Proteomes" id="UP000315003">
    <property type="component" value="Chromosome"/>
</dbReference>
<feature type="region of interest" description="Disordered" evidence="1">
    <location>
        <begin position="137"/>
        <end position="161"/>
    </location>
</feature>
<evidence type="ECO:0000313" key="3">
    <source>
        <dbReference type="Proteomes" id="UP000315003"/>
    </source>
</evidence>
<accession>A0A517SQ17</accession>
<feature type="compositionally biased region" description="Basic and acidic residues" evidence="1">
    <location>
        <begin position="148"/>
        <end position="161"/>
    </location>
</feature>
<dbReference type="EMBL" id="CP036272">
    <property type="protein sequence ID" value="QDT58199.1"/>
    <property type="molecule type" value="Genomic_DNA"/>
</dbReference>
<evidence type="ECO:0000313" key="2">
    <source>
        <dbReference type="EMBL" id="QDT58199.1"/>
    </source>
</evidence>
<reference evidence="2 3" key="1">
    <citation type="submission" date="2019-02" db="EMBL/GenBank/DDBJ databases">
        <title>Deep-cultivation of Planctomycetes and their phenomic and genomic characterization uncovers novel biology.</title>
        <authorList>
            <person name="Wiegand S."/>
            <person name="Jogler M."/>
            <person name="Boedeker C."/>
            <person name="Pinto D."/>
            <person name="Vollmers J."/>
            <person name="Rivas-Marin E."/>
            <person name="Kohn T."/>
            <person name="Peeters S.H."/>
            <person name="Heuer A."/>
            <person name="Rast P."/>
            <person name="Oberbeckmann S."/>
            <person name="Bunk B."/>
            <person name="Jeske O."/>
            <person name="Meyerdierks A."/>
            <person name="Storesund J.E."/>
            <person name="Kallscheuer N."/>
            <person name="Luecker S."/>
            <person name="Lage O.M."/>
            <person name="Pohl T."/>
            <person name="Merkel B.J."/>
            <person name="Hornburger P."/>
            <person name="Mueller R.-W."/>
            <person name="Bruemmer F."/>
            <person name="Labrenz M."/>
            <person name="Spormann A.M."/>
            <person name="Op den Camp H."/>
            <person name="Overmann J."/>
            <person name="Amann R."/>
            <person name="Jetten M.S.M."/>
            <person name="Mascher T."/>
            <person name="Medema M.H."/>
            <person name="Devos D.P."/>
            <person name="Kaster A.-K."/>
            <person name="Ovreas L."/>
            <person name="Rohde M."/>
            <person name="Galperin M.Y."/>
            <person name="Jogler C."/>
        </authorList>
    </citation>
    <scope>NUCLEOTIDE SEQUENCE [LARGE SCALE GENOMIC DNA]</scope>
    <source>
        <strain evidence="2 3">SV_7m_r</strain>
    </source>
</reference>
<dbReference type="RefSeq" id="WP_419188035.1">
    <property type="nucleotide sequence ID" value="NZ_CP036272.1"/>
</dbReference>
<dbReference type="AlphaFoldDB" id="A0A517SQ17"/>
<keyword evidence="3" id="KW-1185">Reference proteome</keyword>
<proteinExistence type="predicted"/>
<protein>
    <submittedName>
        <fullName evidence="2">Uncharacterized protein</fullName>
    </submittedName>
</protein>
<name>A0A517SQ17_9BACT</name>